<reference evidence="7" key="1">
    <citation type="submission" date="2023-03" db="EMBL/GenBank/DDBJ databases">
        <title>Massive genome expansion in bonnet fungi (Mycena s.s.) driven by repeated elements and novel gene families across ecological guilds.</title>
        <authorList>
            <consortium name="Lawrence Berkeley National Laboratory"/>
            <person name="Harder C.B."/>
            <person name="Miyauchi S."/>
            <person name="Viragh M."/>
            <person name="Kuo A."/>
            <person name="Thoen E."/>
            <person name="Andreopoulos B."/>
            <person name="Lu D."/>
            <person name="Skrede I."/>
            <person name="Drula E."/>
            <person name="Henrissat B."/>
            <person name="Morin E."/>
            <person name="Kohler A."/>
            <person name="Barry K."/>
            <person name="LaButti K."/>
            <person name="Morin E."/>
            <person name="Salamov A."/>
            <person name="Lipzen A."/>
            <person name="Mereny Z."/>
            <person name="Hegedus B."/>
            <person name="Baldrian P."/>
            <person name="Stursova M."/>
            <person name="Weitz H."/>
            <person name="Taylor A."/>
            <person name="Grigoriev I.V."/>
            <person name="Nagy L.G."/>
            <person name="Martin F."/>
            <person name="Kauserud H."/>
        </authorList>
    </citation>
    <scope>NUCLEOTIDE SEQUENCE</scope>
    <source>
        <strain evidence="7">9284</strain>
    </source>
</reference>
<keyword evidence="4" id="KW-0560">Oxidoreductase</keyword>
<dbReference type="SUPFAM" id="SSF51905">
    <property type="entry name" value="FAD/NAD(P)-binding domain"/>
    <property type="match status" value="1"/>
</dbReference>
<keyword evidence="8" id="KW-1185">Reference proteome</keyword>
<sequence length="654" mass="71262">MSSPTITNSSFSNTFADENYVHPVLIVGAGPAGSLLAFCLARLGVQPLIVDSRNAVDHEWGRGDALLCRTVEMFKTLGLADTIAANGVGMWKRAFWNTSVDPPVCTTIADQFPADLDTDSPYAVNTRQGLVERIILEGAEKISGVQVLRPWSVTDTEMVDDPNADAVIVTLKSQYGETRKVKARRVVGCDGGRSTVRRSLKKYDVQLEGESHDSIWSAIDVVGFETDFPDVNMLAIIASKHGSIRFIPREDINGQNCIRIYCELNSEEKSSLEDVTAKIQRVLHPFKFTWEAVNWFTVYTVAQRIASAFDVNQRIFLAGDAAHIHSPKAGLGMNTSFLDAHNLALKIALVENGVAKPSVLSTYALERRGVADQLMKMDGELIRVYAAHGKSSDPADQQKLIAFQRANAPFQAGTGITYAPNVLVDDTPALTPTPMLALVGGQGLCAGRRILPATVRRYSDGIIVKMLDDAIPFDGRFTIFLCLGDVIQLGAVEKLEALREAMFRANGLHDKAGKIIRFVGVTTASHLSIALSSLFHQRLRLLPGGDAAESRILFNSSKVYTDDVPCLSPYLSHACPRSLPSESTPAPTDILSTKAAAGILVHPLHQKWDIDPKEGGIVVVRPDGHVGVLRRGLDVQMAWSAVEKYFDGFLKGRD</sequence>
<dbReference type="InterPro" id="IPR050641">
    <property type="entry name" value="RIFMO-like"/>
</dbReference>
<dbReference type="Gene3D" id="3.40.30.20">
    <property type="match status" value="1"/>
</dbReference>
<dbReference type="GO" id="GO:0071949">
    <property type="term" value="F:FAD binding"/>
    <property type="evidence" value="ECO:0007669"/>
    <property type="project" value="InterPro"/>
</dbReference>
<keyword evidence="2" id="KW-0285">Flavoprotein</keyword>
<dbReference type="InterPro" id="IPR012941">
    <property type="entry name" value="Phe_hydrox_C_dim_dom"/>
</dbReference>
<evidence type="ECO:0000256" key="3">
    <source>
        <dbReference type="ARBA" id="ARBA00022827"/>
    </source>
</evidence>
<dbReference type="Gene3D" id="3.50.50.60">
    <property type="entry name" value="FAD/NAD(P)-binding domain"/>
    <property type="match status" value="1"/>
</dbReference>
<evidence type="ECO:0000256" key="2">
    <source>
        <dbReference type="ARBA" id="ARBA00022630"/>
    </source>
</evidence>
<dbReference type="Proteomes" id="UP001221142">
    <property type="component" value="Unassembled WGS sequence"/>
</dbReference>
<comment type="caution">
    <text evidence="7">The sequence shown here is derived from an EMBL/GenBank/DDBJ whole genome shotgun (WGS) entry which is preliminary data.</text>
</comment>
<evidence type="ECO:0000259" key="6">
    <source>
        <dbReference type="Pfam" id="PF07976"/>
    </source>
</evidence>
<keyword evidence="3" id="KW-0274">FAD</keyword>
<dbReference type="InterPro" id="IPR036249">
    <property type="entry name" value="Thioredoxin-like_sf"/>
</dbReference>
<dbReference type="InterPro" id="IPR036188">
    <property type="entry name" value="FAD/NAD-bd_sf"/>
</dbReference>
<evidence type="ECO:0000313" key="8">
    <source>
        <dbReference type="Proteomes" id="UP001221142"/>
    </source>
</evidence>
<dbReference type="AlphaFoldDB" id="A0AAD7FYV8"/>
<accession>A0AAD7FYV8</accession>
<comment type="similarity">
    <text evidence="1">Belongs to the PheA/TfdB FAD monooxygenase family.</text>
</comment>
<dbReference type="InterPro" id="IPR002938">
    <property type="entry name" value="FAD-bd"/>
</dbReference>
<dbReference type="Gene3D" id="3.30.9.10">
    <property type="entry name" value="D-Amino Acid Oxidase, subunit A, domain 2"/>
    <property type="match status" value="1"/>
</dbReference>
<evidence type="ECO:0000259" key="5">
    <source>
        <dbReference type="Pfam" id="PF01494"/>
    </source>
</evidence>
<dbReference type="InterPro" id="IPR038220">
    <property type="entry name" value="PHOX_C_sf"/>
</dbReference>
<dbReference type="Pfam" id="PF07976">
    <property type="entry name" value="Phe_hydrox_dim"/>
    <property type="match status" value="2"/>
</dbReference>
<feature type="domain" description="Phenol hydroxylase-like C-terminal dimerisation" evidence="6">
    <location>
        <begin position="416"/>
        <end position="540"/>
    </location>
</feature>
<proteinExistence type="inferred from homology"/>
<evidence type="ECO:0000313" key="7">
    <source>
        <dbReference type="EMBL" id="KAJ7646911.1"/>
    </source>
</evidence>
<protein>
    <submittedName>
        <fullName evidence="7">FAD binding domain-containing protein</fullName>
    </submittedName>
</protein>
<evidence type="ECO:0000256" key="4">
    <source>
        <dbReference type="ARBA" id="ARBA00023002"/>
    </source>
</evidence>
<dbReference type="SUPFAM" id="SSF54373">
    <property type="entry name" value="FAD-linked reductases, C-terminal domain"/>
    <property type="match status" value="1"/>
</dbReference>
<dbReference type="PANTHER" id="PTHR43004">
    <property type="entry name" value="TRK SYSTEM POTASSIUM UPTAKE PROTEIN"/>
    <property type="match status" value="1"/>
</dbReference>
<dbReference type="GO" id="GO:0016709">
    <property type="term" value="F:oxidoreductase activity, acting on paired donors, with incorporation or reduction of molecular oxygen, NAD(P)H as one donor, and incorporation of one atom of oxygen"/>
    <property type="evidence" value="ECO:0007669"/>
    <property type="project" value="UniProtKB-ARBA"/>
</dbReference>
<dbReference type="EMBL" id="JARKIF010000002">
    <property type="protein sequence ID" value="KAJ7646911.1"/>
    <property type="molecule type" value="Genomic_DNA"/>
</dbReference>
<name>A0AAD7FYV8_9AGAR</name>
<dbReference type="Pfam" id="PF01494">
    <property type="entry name" value="FAD_binding_3"/>
    <property type="match status" value="1"/>
</dbReference>
<dbReference type="PANTHER" id="PTHR43004:SF4">
    <property type="entry name" value="FAD-BINDING DOMAIN-CONTAINING PROTEIN"/>
    <property type="match status" value="1"/>
</dbReference>
<dbReference type="PRINTS" id="PR00420">
    <property type="entry name" value="RNGMNOXGNASE"/>
</dbReference>
<dbReference type="SUPFAM" id="SSF52833">
    <property type="entry name" value="Thioredoxin-like"/>
    <property type="match status" value="1"/>
</dbReference>
<evidence type="ECO:0000256" key="1">
    <source>
        <dbReference type="ARBA" id="ARBA00007801"/>
    </source>
</evidence>
<organism evidence="7 8">
    <name type="scientific">Roridomyces roridus</name>
    <dbReference type="NCBI Taxonomy" id="1738132"/>
    <lineage>
        <taxon>Eukaryota</taxon>
        <taxon>Fungi</taxon>
        <taxon>Dikarya</taxon>
        <taxon>Basidiomycota</taxon>
        <taxon>Agaricomycotina</taxon>
        <taxon>Agaricomycetes</taxon>
        <taxon>Agaricomycetidae</taxon>
        <taxon>Agaricales</taxon>
        <taxon>Marasmiineae</taxon>
        <taxon>Mycenaceae</taxon>
        <taxon>Roridomyces</taxon>
    </lineage>
</organism>
<gene>
    <name evidence="7" type="ORF">FB45DRAFT_1099139</name>
</gene>
<feature type="domain" description="Phenol hydroxylase-like C-terminal dimerisation" evidence="6">
    <location>
        <begin position="604"/>
        <end position="651"/>
    </location>
</feature>
<feature type="domain" description="FAD-binding" evidence="5">
    <location>
        <begin position="23"/>
        <end position="376"/>
    </location>
</feature>